<dbReference type="EC" id="3.1.3.5" evidence="3"/>
<keyword evidence="5" id="KW-0378">Hydrolase</keyword>
<dbReference type="RefSeq" id="WP_045110378.1">
    <property type="nucleotide sequence ID" value="NZ_CAWRBC010000128.1"/>
</dbReference>
<comment type="catalytic activity">
    <reaction evidence="1">
        <text>a ribonucleoside 5'-phosphate + H2O = a ribonucleoside + phosphate</text>
        <dbReference type="Rhea" id="RHEA:12484"/>
        <dbReference type="ChEBI" id="CHEBI:15377"/>
        <dbReference type="ChEBI" id="CHEBI:18254"/>
        <dbReference type="ChEBI" id="CHEBI:43474"/>
        <dbReference type="ChEBI" id="CHEBI:58043"/>
        <dbReference type="EC" id="3.1.3.5"/>
    </reaction>
</comment>
<dbReference type="KEGG" id="mvs:MVIS_2162"/>
<dbReference type="SUPFAM" id="SSF64167">
    <property type="entry name" value="SurE-like"/>
    <property type="match status" value="1"/>
</dbReference>
<evidence type="ECO:0000256" key="5">
    <source>
        <dbReference type="ARBA" id="ARBA00022801"/>
    </source>
</evidence>
<evidence type="ECO:0000259" key="6">
    <source>
        <dbReference type="Pfam" id="PF01975"/>
    </source>
</evidence>
<dbReference type="PATRIC" id="fig|80854.5.peg.2310"/>
<evidence type="ECO:0000256" key="4">
    <source>
        <dbReference type="ARBA" id="ARBA00022723"/>
    </source>
</evidence>
<dbReference type="GO" id="GO:0046872">
    <property type="term" value="F:metal ion binding"/>
    <property type="evidence" value="ECO:0007669"/>
    <property type="project" value="UniProtKB-KW"/>
</dbReference>
<dbReference type="Proteomes" id="UP000183794">
    <property type="component" value="Unassembled WGS sequence"/>
</dbReference>
<dbReference type="Pfam" id="PF01975">
    <property type="entry name" value="SurE"/>
    <property type="match status" value="1"/>
</dbReference>
<dbReference type="InterPro" id="IPR030048">
    <property type="entry name" value="SurE"/>
</dbReference>
<evidence type="ECO:0000313" key="7">
    <source>
        <dbReference type="EMBL" id="SGZ13772.1"/>
    </source>
</evidence>
<dbReference type="HOGENOM" id="CLU_045192_0_2_6"/>
<sequence length="315" mass="34343">MKINIKTGLLSALITQAIFSSAPASALNIVLTNDDNWNSHNIKAMKDALVAKHHDVIIAAPCTEQSGKGGSFSYFNPVKVDMTRESEYEYCIGDVNTTQEFNDYVEGTPVMSVLYGIDIAAQKKWEKAPDLVVSGPNKGHNLGYMNNSSGTLGAAMIALSRGIPAIAVSSHRDSKDYDGIANVVIKVIDELETKRTDKTKPLLPIHMGLNINIPKDLENNSDYHFTDVGWNAGDHMVKFFEDLGVIPNVESYSSKNLKGQHGVGFVPSDIKDSNENSEGAMVNRYITISTIDGSLQARRGRVALTKKLLSGLKQK</sequence>
<evidence type="ECO:0000256" key="1">
    <source>
        <dbReference type="ARBA" id="ARBA00000815"/>
    </source>
</evidence>
<gene>
    <name evidence="7" type="ORF">NVI5450_3967</name>
</gene>
<reference evidence="7 8" key="1">
    <citation type="submission" date="2016-11" db="EMBL/GenBank/DDBJ databases">
        <authorList>
            <person name="Jaros S."/>
            <person name="Januszkiewicz K."/>
            <person name="Wedrychowicz H."/>
        </authorList>
    </citation>
    <scope>NUCLEOTIDE SEQUENCE [LARGE SCALE GENOMIC DNA]</scope>
    <source>
        <strain evidence="7">NVI 5450</strain>
    </source>
</reference>
<comment type="similarity">
    <text evidence="2">Belongs to the SurE nucleotidase family.</text>
</comment>
<dbReference type="AlphaFoldDB" id="A0A090ICZ1"/>
<dbReference type="InterPro" id="IPR036523">
    <property type="entry name" value="SurE-like_sf"/>
</dbReference>
<evidence type="ECO:0000256" key="3">
    <source>
        <dbReference type="ARBA" id="ARBA00012643"/>
    </source>
</evidence>
<keyword evidence="4" id="KW-0479">Metal-binding</keyword>
<dbReference type="PANTHER" id="PTHR30457">
    <property type="entry name" value="5'-NUCLEOTIDASE SURE"/>
    <property type="match status" value="1"/>
</dbReference>
<dbReference type="Gene3D" id="3.40.1210.10">
    <property type="entry name" value="Survival protein SurE-like phosphatase/nucleotidase"/>
    <property type="match status" value="1"/>
</dbReference>
<name>A0A090ICZ1_9GAMM</name>
<dbReference type="STRING" id="80854.MVIS_2162"/>
<dbReference type="GO" id="GO:0008253">
    <property type="term" value="F:5'-nucleotidase activity"/>
    <property type="evidence" value="ECO:0007669"/>
    <property type="project" value="UniProtKB-EC"/>
</dbReference>
<organism evidence="7 8">
    <name type="scientific">Moritella viscosa</name>
    <dbReference type="NCBI Taxonomy" id="80854"/>
    <lineage>
        <taxon>Bacteria</taxon>
        <taxon>Pseudomonadati</taxon>
        <taxon>Pseudomonadota</taxon>
        <taxon>Gammaproteobacteria</taxon>
        <taxon>Alteromonadales</taxon>
        <taxon>Moritellaceae</taxon>
        <taxon>Moritella</taxon>
    </lineage>
</organism>
<evidence type="ECO:0000256" key="2">
    <source>
        <dbReference type="ARBA" id="ARBA00011062"/>
    </source>
</evidence>
<proteinExistence type="inferred from homology"/>
<feature type="domain" description="Survival protein SurE-like phosphatase/nucleotidase" evidence="6">
    <location>
        <begin position="29"/>
        <end position="230"/>
    </location>
</feature>
<evidence type="ECO:0000313" key="8">
    <source>
        <dbReference type="Proteomes" id="UP000183794"/>
    </source>
</evidence>
<accession>A0A090ICZ1</accession>
<dbReference type="EMBL" id="FPLD01000111">
    <property type="protein sequence ID" value="SGZ13772.1"/>
    <property type="molecule type" value="Genomic_DNA"/>
</dbReference>
<dbReference type="PANTHER" id="PTHR30457:SF0">
    <property type="entry name" value="PHOSPHATASE, PUTATIVE (AFU_ORTHOLOGUE AFUA_4G01070)-RELATED"/>
    <property type="match status" value="1"/>
</dbReference>
<protein>
    <recommendedName>
        <fullName evidence="3">5'-nucleotidase</fullName>
        <ecNumber evidence="3">3.1.3.5</ecNumber>
    </recommendedName>
</protein>
<dbReference type="InterPro" id="IPR002828">
    <property type="entry name" value="SurE-like_Pase/nucleotidase"/>
</dbReference>